<comment type="cofactor">
    <cofactor evidence="1">
        <name>Mn(2+)</name>
        <dbReference type="ChEBI" id="CHEBI:29035"/>
    </cofactor>
</comment>
<evidence type="ECO:0000256" key="2">
    <source>
        <dbReference type="ARBA" id="ARBA00001946"/>
    </source>
</evidence>
<evidence type="ECO:0000259" key="10">
    <source>
        <dbReference type="Pfam" id="PF03372"/>
    </source>
</evidence>
<evidence type="ECO:0000313" key="12">
    <source>
        <dbReference type="Proteomes" id="UP000317839"/>
    </source>
</evidence>
<dbReference type="SUPFAM" id="SSF56219">
    <property type="entry name" value="DNase I-like"/>
    <property type="match status" value="1"/>
</dbReference>
<feature type="signal peptide" evidence="9">
    <location>
        <begin position="1"/>
        <end position="23"/>
    </location>
</feature>
<evidence type="ECO:0000313" key="11">
    <source>
        <dbReference type="EMBL" id="TQV77409.1"/>
    </source>
</evidence>
<keyword evidence="9" id="KW-0732">Signal</keyword>
<dbReference type="EMBL" id="VIKR01000001">
    <property type="protein sequence ID" value="TQV77409.1"/>
    <property type="molecule type" value="Genomic_DNA"/>
</dbReference>
<sequence>MEINVKKTLLILLALVFPFSAHADTLKVTAWNIEWLGSHERNIRNEADYKELARYAKQLNADVIALQEVDGADYAKKVFGDEYDYYFSTKDWVQRVGVAVRKSAGYDVKSIEYKALDVGRVRHGMDIIMTKGDKQLRLLAVHLKSGCFDLPLDSKSIAAMPAEDDRQERRKIACDILGKQIEPLESWIDARASEGIPFMVLGDFNRRFVKDIANKQPEDAGLWQAIDDEGNEALWSPTLEKESACWGGYYKDYIDHIVMDVNARAKYVEDSFEQLVFEPEYTKEISSKLSDHCPISVKLTL</sequence>
<dbReference type="GO" id="GO:0046872">
    <property type="term" value="F:metal ion binding"/>
    <property type="evidence" value="ECO:0007669"/>
    <property type="project" value="UniProtKB-KW"/>
</dbReference>
<protein>
    <recommendedName>
        <fullName evidence="10">Endonuclease/exonuclease/phosphatase domain-containing protein</fullName>
    </recommendedName>
</protein>
<feature type="domain" description="Endonuclease/exonuclease/phosphatase" evidence="10">
    <location>
        <begin position="31"/>
        <end position="292"/>
    </location>
</feature>
<evidence type="ECO:0000256" key="1">
    <source>
        <dbReference type="ARBA" id="ARBA00001936"/>
    </source>
</evidence>
<dbReference type="GO" id="GO:0006281">
    <property type="term" value="P:DNA repair"/>
    <property type="evidence" value="ECO:0007669"/>
    <property type="project" value="UniProtKB-KW"/>
</dbReference>
<evidence type="ECO:0000256" key="5">
    <source>
        <dbReference type="ARBA" id="ARBA00022763"/>
    </source>
</evidence>
<evidence type="ECO:0000256" key="7">
    <source>
        <dbReference type="ARBA" id="ARBA00022842"/>
    </source>
</evidence>
<keyword evidence="12" id="KW-1185">Reference proteome</keyword>
<comment type="cofactor">
    <cofactor evidence="2">
        <name>Mg(2+)</name>
        <dbReference type="ChEBI" id="CHEBI:18420"/>
    </cofactor>
</comment>
<reference evidence="11 12" key="1">
    <citation type="submission" date="2019-06" db="EMBL/GenBank/DDBJ databases">
        <title>Draft genome of Aliikangiella marina GYP-15.</title>
        <authorList>
            <person name="Wang G."/>
        </authorList>
    </citation>
    <scope>NUCLEOTIDE SEQUENCE [LARGE SCALE GENOMIC DNA]</scope>
    <source>
        <strain evidence="11 12">GYP-15</strain>
    </source>
</reference>
<accession>A0A545TJK1</accession>
<comment type="caution">
    <text evidence="11">The sequence shown here is derived from an EMBL/GenBank/DDBJ whole genome shotgun (WGS) entry which is preliminary data.</text>
</comment>
<gene>
    <name evidence="11" type="ORF">FLL45_05545</name>
</gene>
<evidence type="ECO:0000256" key="8">
    <source>
        <dbReference type="ARBA" id="ARBA00023204"/>
    </source>
</evidence>
<proteinExistence type="predicted"/>
<dbReference type="Proteomes" id="UP000317839">
    <property type="component" value="Unassembled WGS sequence"/>
</dbReference>
<keyword evidence="8" id="KW-0234">DNA repair</keyword>
<keyword evidence="4" id="KW-0479">Metal-binding</keyword>
<dbReference type="Pfam" id="PF03372">
    <property type="entry name" value="Exo_endo_phos"/>
    <property type="match status" value="1"/>
</dbReference>
<evidence type="ECO:0000256" key="6">
    <source>
        <dbReference type="ARBA" id="ARBA00022801"/>
    </source>
</evidence>
<dbReference type="Gene3D" id="3.60.10.10">
    <property type="entry name" value="Endonuclease/exonuclease/phosphatase"/>
    <property type="match status" value="1"/>
</dbReference>
<dbReference type="PANTHER" id="PTHR15822:SF4">
    <property type="entry name" value="TYROSYL-DNA PHOSPHODIESTERASE 2"/>
    <property type="match status" value="1"/>
</dbReference>
<keyword evidence="7" id="KW-0460">Magnesium</keyword>
<keyword evidence="6" id="KW-0378">Hydrolase</keyword>
<keyword evidence="3" id="KW-0540">Nuclease</keyword>
<organism evidence="11 12">
    <name type="scientific">Aliikangiella marina</name>
    <dbReference type="NCBI Taxonomy" id="1712262"/>
    <lineage>
        <taxon>Bacteria</taxon>
        <taxon>Pseudomonadati</taxon>
        <taxon>Pseudomonadota</taxon>
        <taxon>Gammaproteobacteria</taxon>
        <taxon>Oceanospirillales</taxon>
        <taxon>Pleioneaceae</taxon>
        <taxon>Aliikangiella</taxon>
    </lineage>
</organism>
<dbReference type="OrthoDB" id="395856at2"/>
<evidence type="ECO:0000256" key="4">
    <source>
        <dbReference type="ARBA" id="ARBA00022723"/>
    </source>
</evidence>
<dbReference type="AlphaFoldDB" id="A0A545TJK1"/>
<keyword evidence="5" id="KW-0227">DNA damage</keyword>
<dbReference type="PANTHER" id="PTHR15822">
    <property type="entry name" value="TRAF AND TNF RECEPTOR-ASSOCIATED PROTEIN"/>
    <property type="match status" value="1"/>
</dbReference>
<name>A0A545TJK1_9GAMM</name>
<dbReference type="InterPro" id="IPR036691">
    <property type="entry name" value="Endo/exonu/phosph_ase_sf"/>
</dbReference>
<dbReference type="GO" id="GO:0004518">
    <property type="term" value="F:nuclease activity"/>
    <property type="evidence" value="ECO:0007669"/>
    <property type="project" value="UniProtKB-KW"/>
</dbReference>
<dbReference type="InterPro" id="IPR005135">
    <property type="entry name" value="Endo/exonuclease/phosphatase"/>
</dbReference>
<evidence type="ECO:0000256" key="3">
    <source>
        <dbReference type="ARBA" id="ARBA00022722"/>
    </source>
</evidence>
<dbReference type="InterPro" id="IPR051547">
    <property type="entry name" value="TDP2-like"/>
</dbReference>
<evidence type="ECO:0000256" key="9">
    <source>
        <dbReference type="SAM" id="SignalP"/>
    </source>
</evidence>
<dbReference type="GO" id="GO:0016787">
    <property type="term" value="F:hydrolase activity"/>
    <property type="evidence" value="ECO:0007669"/>
    <property type="project" value="UniProtKB-KW"/>
</dbReference>
<feature type="chain" id="PRO_5021797120" description="Endonuclease/exonuclease/phosphatase domain-containing protein" evidence="9">
    <location>
        <begin position="24"/>
        <end position="301"/>
    </location>
</feature>